<organism evidence="1 2">
    <name type="scientific">Suillus luteus UH-Slu-Lm8-n1</name>
    <dbReference type="NCBI Taxonomy" id="930992"/>
    <lineage>
        <taxon>Eukaryota</taxon>
        <taxon>Fungi</taxon>
        <taxon>Dikarya</taxon>
        <taxon>Basidiomycota</taxon>
        <taxon>Agaricomycotina</taxon>
        <taxon>Agaricomycetes</taxon>
        <taxon>Agaricomycetidae</taxon>
        <taxon>Boletales</taxon>
        <taxon>Suillineae</taxon>
        <taxon>Suillaceae</taxon>
        <taxon>Suillus</taxon>
    </lineage>
</organism>
<dbReference type="InParanoid" id="A0A0D0BIP5"/>
<dbReference type="Proteomes" id="UP000054485">
    <property type="component" value="Unassembled WGS sequence"/>
</dbReference>
<dbReference type="EMBL" id="KN835223">
    <property type="protein sequence ID" value="KIK43043.1"/>
    <property type="molecule type" value="Genomic_DNA"/>
</dbReference>
<reference evidence="2" key="2">
    <citation type="submission" date="2015-01" db="EMBL/GenBank/DDBJ databases">
        <title>Evolutionary Origins and Diversification of the Mycorrhizal Mutualists.</title>
        <authorList>
            <consortium name="DOE Joint Genome Institute"/>
            <consortium name="Mycorrhizal Genomics Consortium"/>
            <person name="Kohler A."/>
            <person name="Kuo A."/>
            <person name="Nagy L.G."/>
            <person name="Floudas D."/>
            <person name="Copeland A."/>
            <person name="Barry K.W."/>
            <person name="Cichocki N."/>
            <person name="Veneault-Fourrey C."/>
            <person name="LaButti K."/>
            <person name="Lindquist E.A."/>
            <person name="Lipzen A."/>
            <person name="Lundell T."/>
            <person name="Morin E."/>
            <person name="Murat C."/>
            <person name="Riley R."/>
            <person name="Ohm R."/>
            <person name="Sun H."/>
            <person name="Tunlid A."/>
            <person name="Henrissat B."/>
            <person name="Grigoriev I.V."/>
            <person name="Hibbett D.S."/>
            <person name="Martin F."/>
        </authorList>
    </citation>
    <scope>NUCLEOTIDE SEQUENCE [LARGE SCALE GENOMIC DNA]</scope>
    <source>
        <strain evidence="2">UH-Slu-Lm8-n1</strain>
    </source>
</reference>
<keyword evidence="2" id="KW-1185">Reference proteome</keyword>
<reference evidence="1 2" key="1">
    <citation type="submission" date="2014-04" db="EMBL/GenBank/DDBJ databases">
        <authorList>
            <consortium name="DOE Joint Genome Institute"/>
            <person name="Kuo A."/>
            <person name="Ruytinx J."/>
            <person name="Rineau F."/>
            <person name="Colpaert J."/>
            <person name="Kohler A."/>
            <person name="Nagy L.G."/>
            <person name="Floudas D."/>
            <person name="Copeland A."/>
            <person name="Barry K.W."/>
            <person name="Cichocki N."/>
            <person name="Veneault-Fourrey C."/>
            <person name="LaButti K."/>
            <person name="Lindquist E.A."/>
            <person name="Lipzen A."/>
            <person name="Lundell T."/>
            <person name="Morin E."/>
            <person name="Murat C."/>
            <person name="Sun H."/>
            <person name="Tunlid A."/>
            <person name="Henrissat B."/>
            <person name="Grigoriev I.V."/>
            <person name="Hibbett D.S."/>
            <person name="Martin F."/>
            <person name="Nordberg H.P."/>
            <person name="Cantor M.N."/>
            <person name="Hua S.X."/>
        </authorList>
    </citation>
    <scope>NUCLEOTIDE SEQUENCE [LARGE SCALE GENOMIC DNA]</scope>
    <source>
        <strain evidence="1 2">UH-Slu-Lm8-n1</strain>
    </source>
</reference>
<accession>A0A0D0BIP5</accession>
<evidence type="ECO:0000313" key="1">
    <source>
        <dbReference type="EMBL" id="KIK43043.1"/>
    </source>
</evidence>
<evidence type="ECO:0000313" key="2">
    <source>
        <dbReference type="Proteomes" id="UP000054485"/>
    </source>
</evidence>
<protein>
    <submittedName>
        <fullName evidence="1">Uncharacterized protein</fullName>
    </submittedName>
</protein>
<proteinExistence type="predicted"/>
<gene>
    <name evidence="1" type="ORF">CY34DRAFT_804286</name>
</gene>
<dbReference type="HOGENOM" id="CLU_2795675_0_0_1"/>
<dbReference type="AlphaFoldDB" id="A0A0D0BIP5"/>
<sequence length="68" mass="7717">MADHFISKARSTTCYSFGDESSDIQYEVQLKQDIDCDEDRKTSTGLAASKKTSVATYIRWLNLKFLST</sequence>
<name>A0A0D0BIP5_9AGAM</name>